<evidence type="ECO:0000256" key="1">
    <source>
        <dbReference type="SAM" id="Phobius"/>
    </source>
</evidence>
<organism evidence="2">
    <name type="scientific">Aphanomyces stellatus</name>
    <dbReference type="NCBI Taxonomy" id="120398"/>
    <lineage>
        <taxon>Eukaryota</taxon>
        <taxon>Sar</taxon>
        <taxon>Stramenopiles</taxon>
        <taxon>Oomycota</taxon>
        <taxon>Saprolegniomycetes</taxon>
        <taxon>Saprolegniales</taxon>
        <taxon>Verrucalvaceae</taxon>
        <taxon>Aphanomyces</taxon>
    </lineage>
</organism>
<comment type="caution">
    <text evidence="2">The sequence shown here is derived from an EMBL/GenBank/DDBJ whole genome shotgun (WGS) entry which is preliminary data.</text>
</comment>
<dbReference type="AlphaFoldDB" id="A0A6A4Y8F5"/>
<gene>
    <name evidence="2" type="ORF">As57867_015844</name>
</gene>
<proteinExistence type="predicted"/>
<feature type="transmembrane region" description="Helical" evidence="1">
    <location>
        <begin position="34"/>
        <end position="54"/>
    </location>
</feature>
<evidence type="ECO:0000313" key="2">
    <source>
        <dbReference type="EMBL" id="KAF0693094.1"/>
    </source>
</evidence>
<feature type="non-terminal residue" evidence="2">
    <location>
        <position position="151"/>
    </location>
</feature>
<protein>
    <submittedName>
        <fullName evidence="2">Uncharacterized protein</fullName>
    </submittedName>
</protein>
<keyword evidence="1" id="KW-0472">Membrane</keyword>
<name>A0A6A4Y8F5_9STRA</name>
<sequence>MVVIRVQPASSHTTAIVPDGNAQPKPHVKLSAPIGLVYLVLSLGINAWYLYLLLPYTKNDLWWPGFNTTGIQTFLADAINTHLACQHFGAIDLRSLGVVQKTYYDRVTAPPQIDFRFPQARRAVFGNLTFESVVLAMRNSSMTDNLGMGQP</sequence>
<dbReference type="EMBL" id="VJMH01005769">
    <property type="protein sequence ID" value="KAF0693094.1"/>
    <property type="molecule type" value="Genomic_DNA"/>
</dbReference>
<accession>A0A6A4Y8F5</accession>
<keyword evidence="1" id="KW-0812">Transmembrane</keyword>
<keyword evidence="1" id="KW-1133">Transmembrane helix</keyword>
<reference evidence="2" key="1">
    <citation type="submission" date="2019-06" db="EMBL/GenBank/DDBJ databases">
        <title>Genomics analysis of Aphanomyces spp. identifies a new class of oomycete effector associated with host adaptation.</title>
        <authorList>
            <person name="Gaulin E."/>
        </authorList>
    </citation>
    <scope>NUCLEOTIDE SEQUENCE</scope>
    <source>
        <strain evidence="2">CBS 578.67</strain>
    </source>
</reference>